<dbReference type="Pfam" id="PF14685">
    <property type="entry name" value="PDZ_Tricorn"/>
    <property type="match status" value="1"/>
</dbReference>
<evidence type="ECO:0000256" key="2">
    <source>
        <dbReference type="ARBA" id="ARBA00008524"/>
    </source>
</evidence>
<proteinExistence type="inferred from homology"/>
<feature type="active site" description="Charge relay system" evidence="8">
    <location>
        <position position="755"/>
    </location>
</feature>
<evidence type="ECO:0000256" key="6">
    <source>
        <dbReference type="ARBA" id="ARBA00022825"/>
    </source>
</evidence>
<keyword evidence="4 7" id="KW-0645">Protease</keyword>
<dbReference type="Pfam" id="PF14684">
    <property type="entry name" value="Tricorn_C1"/>
    <property type="match status" value="1"/>
</dbReference>
<dbReference type="AlphaFoldDB" id="A0A9J6ZM82"/>
<dbReference type="InterPro" id="IPR028204">
    <property type="entry name" value="Tricorn_C1"/>
</dbReference>
<dbReference type="Pfam" id="PF26549">
    <property type="entry name" value="Tricorn_N"/>
    <property type="match status" value="1"/>
</dbReference>
<feature type="signal peptide" evidence="11">
    <location>
        <begin position="1"/>
        <end position="21"/>
    </location>
</feature>
<dbReference type="GO" id="GO:0006508">
    <property type="term" value="P:proteolysis"/>
    <property type="evidence" value="ECO:0007669"/>
    <property type="project" value="UniProtKB-UniRule"/>
</dbReference>
<dbReference type="InterPro" id="IPR015943">
    <property type="entry name" value="WD40/YVTN_repeat-like_dom_sf"/>
</dbReference>
<dbReference type="SUPFAM" id="SSF69304">
    <property type="entry name" value="Tricorn protease N-terminal domain"/>
    <property type="match status" value="1"/>
</dbReference>
<dbReference type="SUPFAM" id="SSF50156">
    <property type="entry name" value="PDZ domain-like"/>
    <property type="match status" value="1"/>
</dbReference>
<evidence type="ECO:0000313" key="14">
    <source>
        <dbReference type="Proteomes" id="UP001056426"/>
    </source>
</evidence>
<keyword evidence="14" id="KW-1185">Reference proteome</keyword>
<feature type="compositionally biased region" description="Basic and acidic residues" evidence="10">
    <location>
        <begin position="549"/>
        <end position="575"/>
    </location>
</feature>
<organism evidence="13 14">
    <name type="scientific">Xiashengella succiniciproducens</name>
    <dbReference type="NCBI Taxonomy" id="2949635"/>
    <lineage>
        <taxon>Bacteria</taxon>
        <taxon>Pseudomonadati</taxon>
        <taxon>Bacteroidota</taxon>
        <taxon>Bacteroidia</taxon>
        <taxon>Marinilabiliales</taxon>
        <taxon>Marinilabiliaceae</taxon>
        <taxon>Xiashengella</taxon>
    </lineage>
</organism>
<feature type="active site" description="Nucleophile" evidence="8">
    <location>
        <position position="979"/>
    </location>
</feature>
<dbReference type="RefSeq" id="WP_250721955.1">
    <property type="nucleotide sequence ID" value="NZ_CP098400.1"/>
</dbReference>
<feature type="domain" description="Tail specific protease" evidence="12">
    <location>
        <begin position="857"/>
        <end position="1048"/>
    </location>
</feature>
<dbReference type="SMART" id="SM00245">
    <property type="entry name" value="TSPc"/>
    <property type="match status" value="1"/>
</dbReference>
<evidence type="ECO:0000256" key="10">
    <source>
        <dbReference type="SAM" id="MobiDB-lite"/>
    </source>
</evidence>
<protein>
    <recommendedName>
        <fullName evidence="7">Tricorn protease homolog</fullName>
        <ecNumber evidence="7">3.4.21.-</ecNumber>
    </recommendedName>
</protein>
<dbReference type="InterPro" id="IPR029045">
    <property type="entry name" value="ClpP/crotonase-like_dom_sf"/>
</dbReference>
<keyword evidence="11" id="KW-0732">Signal</keyword>
<dbReference type="KEGG" id="alkq:M9189_06905"/>
<dbReference type="EC" id="3.4.21.-" evidence="7"/>
<feature type="chain" id="PRO_5039908934" description="Tricorn protease homolog" evidence="11">
    <location>
        <begin position="22"/>
        <end position="1090"/>
    </location>
</feature>
<dbReference type="InterPro" id="IPR036034">
    <property type="entry name" value="PDZ_sf"/>
</dbReference>
<dbReference type="Gene3D" id="3.30.750.44">
    <property type="match status" value="1"/>
</dbReference>
<evidence type="ECO:0000256" key="8">
    <source>
        <dbReference type="PIRSR" id="PIRSR036421-1"/>
    </source>
</evidence>
<dbReference type="PANTHER" id="PTHR43253">
    <property type="entry name" value="TRICORN PROTEASE HOMOLOG 2-RELATED"/>
    <property type="match status" value="1"/>
</dbReference>
<dbReference type="InterPro" id="IPR005151">
    <property type="entry name" value="Tail-specific_protease"/>
</dbReference>
<dbReference type="Pfam" id="PF03572">
    <property type="entry name" value="Peptidase_S41"/>
    <property type="match status" value="1"/>
</dbReference>
<dbReference type="GO" id="GO:0008236">
    <property type="term" value="F:serine-type peptidase activity"/>
    <property type="evidence" value="ECO:0007669"/>
    <property type="project" value="UniProtKB-UniRule"/>
</dbReference>
<evidence type="ECO:0000256" key="7">
    <source>
        <dbReference type="PIRNR" id="PIRNR036421"/>
    </source>
</evidence>
<comment type="similarity">
    <text evidence="2 7">Belongs to the peptidase S41B family.</text>
</comment>
<evidence type="ECO:0000256" key="4">
    <source>
        <dbReference type="ARBA" id="ARBA00022670"/>
    </source>
</evidence>
<reference evidence="13" key="1">
    <citation type="submission" date="2022-05" db="EMBL/GenBank/DDBJ databases">
        <authorList>
            <person name="Sun X."/>
        </authorList>
    </citation>
    <scope>NUCLEOTIDE SEQUENCE</scope>
    <source>
        <strain evidence="13">Ai-910</strain>
    </source>
</reference>
<dbReference type="InterPro" id="IPR012393">
    <property type="entry name" value="Tricorn_protease"/>
</dbReference>
<dbReference type="Gene3D" id="3.90.226.10">
    <property type="entry name" value="2-enoyl-CoA Hydratase, Chain A, domain 1"/>
    <property type="match status" value="1"/>
</dbReference>
<dbReference type="Gene3D" id="2.30.42.10">
    <property type="match status" value="1"/>
</dbReference>
<evidence type="ECO:0000256" key="5">
    <source>
        <dbReference type="ARBA" id="ARBA00022801"/>
    </source>
</evidence>
<dbReference type="PIRSF" id="PIRSF036421">
    <property type="entry name" value="Tricorn_protease"/>
    <property type="match status" value="1"/>
</dbReference>
<dbReference type="SUPFAM" id="SSF82171">
    <property type="entry name" value="DPP6 N-terminal domain-like"/>
    <property type="match status" value="1"/>
</dbReference>
<evidence type="ECO:0000259" key="12">
    <source>
        <dbReference type="SMART" id="SM00245"/>
    </source>
</evidence>
<keyword evidence="3 7" id="KW-0963">Cytoplasm</keyword>
<dbReference type="Gene3D" id="2.130.10.10">
    <property type="entry name" value="YVTN repeat-like/Quinoprotein amine dehydrogenase"/>
    <property type="match status" value="1"/>
</dbReference>
<dbReference type="CDD" id="cd07562">
    <property type="entry name" value="Peptidase_S41_TRI"/>
    <property type="match status" value="1"/>
</dbReference>
<dbReference type="PANTHER" id="PTHR43253:SF1">
    <property type="entry name" value="TRICORN PROTEASE HOMOLOG 2-RELATED"/>
    <property type="match status" value="1"/>
</dbReference>
<dbReference type="Gene3D" id="2.120.10.60">
    <property type="entry name" value="Tricorn protease N-terminal domain"/>
    <property type="match status" value="1"/>
</dbReference>
<dbReference type="Proteomes" id="UP001056426">
    <property type="component" value="Chromosome"/>
</dbReference>
<feature type="site" description="Transition state stabilizer; via amide nitrogen" evidence="9">
    <location>
        <position position="980"/>
    </location>
</feature>
<dbReference type="Pfam" id="PF26550">
    <property type="entry name" value="Tricorn_2nd"/>
    <property type="match status" value="1"/>
</dbReference>
<evidence type="ECO:0000256" key="1">
    <source>
        <dbReference type="ARBA" id="ARBA00004496"/>
    </source>
</evidence>
<name>A0A9J6ZM82_9BACT</name>
<dbReference type="GO" id="GO:0005737">
    <property type="term" value="C:cytoplasm"/>
    <property type="evidence" value="ECO:0007669"/>
    <property type="project" value="UniProtKB-SubCell"/>
</dbReference>
<comment type="subcellular location">
    <subcellularLocation>
        <location evidence="1 7">Cytoplasm</location>
    </subcellularLocation>
</comment>
<dbReference type="EMBL" id="CP098400">
    <property type="protein sequence ID" value="URW78591.1"/>
    <property type="molecule type" value="Genomic_DNA"/>
</dbReference>
<feature type="region of interest" description="Disordered" evidence="10">
    <location>
        <begin position="545"/>
        <end position="575"/>
    </location>
</feature>
<evidence type="ECO:0000256" key="9">
    <source>
        <dbReference type="PIRSR" id="PIRSR036421-3"/>
    </source>
</evidence>
<gene>
    <name evidence="13" type="ORF">M9189_06905</name>
</gene>
<sequence length="1090" mass="122370">MRKLYYSLLLLLLPLAFSAKAEEARLLRFPATNGEKVVFTYAGDLYSVPLSGGLATKLTSHQGMEIFARFSPDGKSIAFTGQYDGNTEVYKIGAEGGIPARLTYTATLSRDDVADRMGPNNIVMAWTPDNKIVYRSRQHSFNDFKGKLYIVNPDGGLSTEIKLPDGGFLSFSPDGKKMAYNRVFREFRTWKYYKGGMADEVWIHDFETRETYQITNNPAQDIFPMWIGEEIFFISDRDRTMNLFVYNLSTGATEKVTSFNEYDIKFPSHHGNIIVFENGGYIYKFDASTRKLEKINIEISDEHIYARPALVDASRRITSADLATGGERVLFSARGEIFSVPATEGITYNLTKSSGIHERNASWSPDGKQVAWLSDKSGEYEIWISDALGEELPRQLTSGGDTYKFGFEWSPDGKLIAWSDQHYSLYVTDVANRITKKMITSEVNQIRDYSWSPDSKWLAFTEAGENKMGLIKLLNVDNGNIHTVTESWYFSEQPSFSSDGKYLVFSSERSFNPVYGQTEWNHVYINMGKVYMILLAADTPSPLAPKNPLIEDKPASNGDNDKDNGSSSKDKNAKEKAELKPLVRIDLEGIEKRIIELPVEPANYYNISAIGDKIYYNKQVQGNEGQNGLYVYNLKDKKETFLGNYRYSVSADKKKMLVGKDNSWAVIDLPSGSINIEKTLDLSSMTTMVNYQEEWQQIFDEAWRQMRDFFYVDNMHGLDWDAIYKKYNALIPYVAHRSDLNYVIGEMIGELNVGHAYVNPGEQPASKRIQTGLLGARISAHSSGFFRIDRILPGTPWNTKVQSPLAAPGVNIKEGEYIVAVNRVPANSVNDIYKLLVGTAGKVVELSINSKPELAGARNVLVTTIADESQLYYYAWVSENIRKVNEATNGEVGYIHIPDMGPEGLNEFVKYFYPQLSKKALIIDDRGNGGGNVSPMILERLNRKPYRLTMRRNSSTVSTVPSESLAGPMAVLIDKYSASDGDLFPYGFRKMGLGTIIGTRSWGGVVGISSPLPFIDGTDLRVPQFTSFSLEGNWIIEGHGVEPDIYVENDPYSEYLGEDAQLNKAIEVILEELKERKELPAIPAPPVKTN</sequence>
<dbReference type="InterPro" id="IPR029414">
    <property type="entry name" value="Tricorn_PDZ"/>
</dbReference>
<evidence type="ECO:0000256" key="11">
    <source>
        <dbReference type="SAM" id="SignalP"/>
    </source>
</evidence>
<evidence type="ECO:0000313" key="13">
    <source>
        <dbReference type="EMBL" id="URW78591.1"/>
    </source>
</evidence>
<evidence type="ECO:0000256" key="3">
    <source>
        <dbReference type="ARBA" id="ARBA00022490"/>
    </source>
</evidence>
<accession>A0A9J6ZM82</accession>
<reference evidence="13" key="2">
    <citation type="submission" date="2022-06" db="EMBL/GenBank/DDBJ databases">
        <title>Xiashengella guii gen. nov. sp. nov., a bacterium isolated form anaerobic digestion tank.</title>
        <authorList>
            <person name="Huang H."/>
        </authorList>
    </citation>
    <scope>NUCLEOTIDE SEQUENCE</scope>
    <source>
        <strain evidence="13">Ai-910</strain>
    </source>
</reference>
<comment type="function">
    <text evidence="7">Degrades oligopeptides.</text>
</comment>
<keyword evidence="6 7" id="KW-0720">Serine protease</keyword>
<keyword evidence="5 7" id="KW-0378">Hydrolase</keyword>
<dbReference type="SUPFAM" id="SSF52096">
    <property type="entry name" value="ClpP/crotonase"/>
    <property type="match status" value="1"/>
</dbReference>
<feature type="active site" description="Charge relay system" evidence="8">
    <location>
        <position position="1037"/>
    </location>
</feature>